<dbReference type="PANTHER" id="PTHR30055:SF234">
    <property type="entry name" value="HTH-TYPE TRANSCRIPTIONAL REGULATOR BETI"/>
    <property type="match status" value="1"/>
</dbReference>
<gene>
    <name evidence="7" type="ORF">RM779_19970</name>
</gene>
<dbReference type="PROSITE" id="PS50977">
    <property type="entry name" value="HTH_TETR_2"/>
    <property type="match status" value="1"/>
</dbReference>
<feature type="DNA-binding region" description="H-T-H motif" evidence="4">
    <location>
        <begin position="48"/>
        <end position="67"/>
    </location>
</feature>
<dbReference type="InterPro" id="IPR049397">
    <property type="entry name" value="EthR_C"/>
</dbReference>
<dbReference type="Proteomes" id="UP001183615">
    <property type="component" value="Unassembled WGS sequence"/>
</dbReference>
<dbReference type="RefSeq" id="WP_311619104.1">
    <property type="nucleotide sequence ID" value="NZ_JAVREV010000011.1"/>
</dbReference>
<accession>A0ABU2S7G7</accession>
<dbReference type="Pfam" id="PF00440">
    <property type="entry name" value="TetR_N"/>
    <property type="match status" value="1"/>
</dbReference>
<evidence type="ECO:0000313" key="8">
    <source>
        <dbReference type="Proteomes" id="UP001183615"/>
    </source>
</evidence>
<organism evidence="7 8">
    <name type="scientific">Streptomyces johnsoniae</name>
    <dbReference type="NCBI Taxonomy" id="3075532"/>
    <lineage>
        <taxon>Bacteria</taxon>
        <taxon>Bacillati</taxon>
        <taxon>Actinomycetota</taxon>
        <taxon>Actinomycetes</taxon>
        <taxon>Kitasatosporales</taxon>
        <taxon>Streptomycetaceae</taxon>
        <taxon>Streptomyces</taxon>
    </lineage>
</organism>
<dbReference type="SUPFAM" id="SSF48498">
    <property type="entry name" value="Tetracyclin repressor-like, C-terminal domain"/>
    <property type="match status" value="1"/>
</dbReference>
<evidence type="ECO:0000256" key="4">
    <source>
        <dbReference type="PROSITE-ProRule" id="PRU00335"/>
    </source>
</evidence>
<dbReference type="InterPro" id="IPR009057">
    <property type="entry name" value="Homeodomain-like_sf"/>
</dbReference>
<dbReference type="Gene3D" id="1.10.10.60">
    <property type="entry name" value="Homeodomain-like"/>
    <property type="match status" value="1"/>
</dbReference>
<dbReference type="InterPro" id="IPR050109">
    <property type="entry name" value="HTH-type_TetR-like_transc_reg"/>
</dbReference>
<comment type="caution">
    <text evidence="7">The sequence shown here is derived from an EMBL/GenBank/DDBJ whole genome shotgun (WGS) entry which is preliminary data.</text>
</comment>
<keyword evidence="2 4" id="KW-0238">DNA-binding</keyword>
<name>A0ABU2S7G7_9ACTN</name>
<evidence type="ECO:0000256" key="2">
    <source>
        <dbReference type="ARBA" id="ARBA00023125"/>
    </source>
</evidence>
<keyword evidence="1" id="KW-0805">Transcription regulation</keyword>
<dbReference type="EMBL" id="JAVREV010000011">
    <property type="protein sequence ID" value="MDT0444862.1"/>
    <property type="molecule type" value="Genomic_DNA"/>
</dbReference>
<evidence type="ECO:0000256" key="5">
    <source>
        <dbReference type="SAM" id="MobiDB-lite"/>
    </source>
</evidence>
<dbReference type="Gene3D" id="1.10.357.10">
    <property type="entry name" value="Tetracycline Repressor, domain 2"/>
    <property type="match status" value="1"/>
</dbReference>
<evidence type="ECO:0000256" key="3">
    <source>
        <dbReference type="ARBA" id="ARBA00023163"/>
    </source>
</evidence>
<evidence type="ECO:0000259" key="6">
    <source>
        <dbReference type="PROSITE" id="PS50977"/>
    </source>
</evidence>
<proteinExistence type="predicted"/>
<dbReference type="SUPFAM" id="SSF46689">
    <property type="entry name" value="Homeodomain-like"/>
    <property type="match status" value="1"/>
</dbReference>
<dbReference type="InterPro" id="IPR036271">
    <property type="entry name" value="Tet_transcr_reg_TetR-rel_C_sf"/>
</dbReference>
<dbReference type="PANTHER" id="PTHR30055">
    <property type="entry name" value="HTH-TYPE TRANSCRIPTIONAL REGULATOR RUTR"/>
    <property type="match status" value="1"/>
</dbReference>
<feature type="domain" description="HTH tetR-type" evidence="6">
    <location>
        <begin position="25"/>
        <end position="85"/>
    </location>
</feature>
<keyword evidence="3" id="KW-0804">Transcription</keyword>
<sequence>MEGQQAPGGAVTGRRPRQRRVSRGDLREEALVAAAEELLRDHPPERITMETIAAAAGLSRSSVYFYFDNKNTVLAAVVHRGISRLLAGLEEALAAEAEPPVGAVVERLLAVILDNWRSYDFVFVAGAGLLSREPAVRAVYDSLCGRAARLLAEAVGRDRARGVPVEGAEDSDELRALALTWMTERTFHQLFSRKHTVAEEESTADALAFLIRRGLGYP</sequence>
<dbReference type="PRINTS" id="PR00455">
    <property type="entry name" value="HTHTETR"/>
</dbReference>
<evidence type="ECO:0000256" key="1">
    <source>
        <dbReference type="ARBA" id="ARBA00023015"/>
    </source>
</evidence>
<reference evidence="8" key="1">
    <citation type="submission" date="2023-07" db="EMBL/GenBank/DDBJ databases">
        <title>30 novel species of actinomycetes from the DSMZ collection.</title>
        <authorList>
            <person name="Nouioui I."/>
        </authorList>
    </citation>
    <scope>NUCLEOTIDE SEQUENCE [LARGE SCALE GENOMIC DNA]</scope>
    <source>
        <strain evidence="8">DSM 41886</strain>
    </source>
</reference>
<evidence type="ECO:0000313" key="7">
    <source>
        <dbReference type="EMBL" id="MDT0444862.1"/>
    </source>
</evidence>
<dbReference type="Pfam" id="PF21313">
    <property type="entry name" value="EthR_C"/>
    <property type="match status" value="1"/>
</dbReference>
<dbReference type="InterPro" id="IPR001647">
    <property type="entry name" value="HTH_TetR"/>
</dbReference>
<protein>
    <submittedName>
        <fullName evidence="7">TetR/AcrR family transcriptional regulator</fullName>
    </submittedName>
</protein>
<keyword evidence="8" id="KW-1185">Reference proteome</keyword>
<feature type="region of interest" description="Disordered" evidence="5">
    <location>
        <begin position="1"/>
        <end position="24"/>
    </location>
</feature>